<dbReference type="InterPro" id="IPR043128">
    <property type="entry name" value="Rev_trsase/Diguanyl_cyclase"/>
</dbReference>
<dbReference type="EMBL" id="FWXD01000052">
    <property type="protein sequence ID" value="SMC29914.1"/>
    <property type="molecule type" value="Genomic_DNA"/>
</dbReference>
<proteinExistence type="predicted"/>
<dbReference type="SUPFAM" id="SSF48452">
    <property type="entry name" value="TPR-like"/>
    <property type="match status" value="2"/>
</dbReference>
<dbReference type="FunFam" id="3.30.70.270:FF:000001">
    <property type="entry name" value="Diguanylate cyclase domain protein"/>
    <property type="match status" value="1"/>
</dbReference>
<dbReference type="InterPro" id="IPR011990">
    <property type="entry name" value="TPR-like_helical_dom_sf"/>
</dbReference>
<evidence type="ECO:0000313" key="6">
    <source>
        <dbReference type="EMBL" id="SMC29914.1"/>
    </source>
</evidence>
<dbReference type="InterPro" id="IPR000160">
    <property type="entry name" value="GGDEF_dom"/>
</dbReference>
<accession>A0A1W1Y1B5</accession>
<keyword evidence="4" id="KW-0175">Coiled coil</keyword>
<dbReference type="Gene3D" id="3.30.70.270">
    <property type="match status" value="1"/>
</dbReference>
<dbReference type="CDD" id="cd01949">
    <property type="entry name" value="GGDEF"/>
    <property type="match status" value="1"/>
</dbReference>
<dbReference type="InterPro" id="IPR029787">
    <property type="entry name" value="Nucleotide_cyclase"/>
</dbReference>
<dbReference type="SUPFAM" id="SSF55073">
    <property type="entry name" value="Nucleotide cyclase"/>
    <property type="match status" value="1"/>
</dbReference>
<name>A0A1W1Y1B5_9NEIS</name>
<dbReference type="SMART" id="SM00028">
    <property type="entry name" value="TPR"/>
    <property type="match status" value="4"/>
</dbReference>
<gene>
    <name evidence="6" type="ORF">SAMN02745857_04257</name>
</gene>
<dbReference type="PROSITE" id="PS50005">
    <property type="entry name" value="TPR"/>
    <property type="match status" value="1"/>
</dbReference>
<dbReference type="NCBIfam" id="TIGR00254">
    <property type="entry name" value="GGDEF"/>
    <property type="match status" value="1"/>
</dbReference>
<dbReference type="PROSITE" id="PS50887">
    <property type="entry name" value="GGDEF"/>
    <property type="match status" value="1"/>
</dbReference>
<dbReference type="SMART" id="SM00267">
    <property type="entry name" value="GGDEF"/>
    <property type="match status" value="1"/>
</dbReference>
<sequence length="549" mass="61072">MAVTPTLPMKTATPAPFSDIERLIDEAQASYAPRCEQTLVLAQQAVELARKAAYAEGEARALLWWAKSAFVLSGWRDAKPLVTRALKLAPEQTAGALRAQLQHVVAQCHVAAGHPALALQSWLQCLNGALQTESVATVVEACLGIGDLYVVHDDRQQAFYYHSLAHEFAQLLGDDDLCAKSSLFLASDLIKLKRLDIAKSVLLGTEQHLILPLRRDWLAEMCNYLGLIYSESGEFELARRYLDRAYEINLETGYLWDQTVTLLSLGRMTRKQGNDAEAENFLKRALDVVMRFGAANLIMQIHEELSKLYEARGDHARAVMHYIGFHDHYMQIAREGLATQATRSSARRLANLEIKLRLMSSELEVQQLRQQSQATSQQMKQLETAAYRDGLTGIYNRRTLDQRLPDLVKLAQGSGTPLAILVIDFDHFKLINDNFSHQTGDRVLQEGALLLQEGIRDADLLARYGGEEFALVLPGATLPVAVQVAERIRQRVANFDWDEIAPGLRVTVSIGCAQLRATDTIESLIALADQALYSAKRGGRNRVREAATA</sequence>
<dbReference type="Gene3D" id="1.25.40.10">
    <property type="entry name" value="Tetratricopeptide repeat domain"/>
    <property type="match status" value="2"/>
</dbReference>
<dbReference type="Proteomes" id="UP000192761">
    <property type="component" value="Unassembled WGS sequence"/>
</dbReference>
<keyword evidence="7" id="KW-1185">Reference proteome</keyword>
<dbReference type="GO" id="GO:0005886">
    <property type="term" value="C:plasma membrane"/>
    <property type="evidence" value="ECO:0007669"/>
    <property type="project" value="TreeGrafter"/>
</dbReference>
<organism evidence="6 7">
    <name type="scientific">Andreprevotia lacus DSM 23236</name>
    <dbReference type="NCBI Taxonomy" id="1121001"/>
    <lineage>
        <taxon>Bacteria</taxon>
        <taxon>Pseudomonadati</taxon>
        <taxon>Pseudomonadota</taxon>
        <taxon>Betaproteobacteria</taxon>
        <taxon>Neisseriales</taxon>
        <taxon>Chitinibacteraceae</taxon>
        <taxon>Andreprevotia</taxon>
    </lineage>
</organism>
<dbReference type="EC" id="2.7.7.65" evidence="1"/>
<feature type="coiled-coil region" evidence="4">
    <location>
        <begin position="349"/>
        <end position="385"/>
    </location>
</feature>
<dbReference type="PANTHER" id="PTHR45138:SF9">
    <property type="entry name" value="DIGUANYLATE CYCLASE DGCM-RELATED"/>
    <property type="match status" value="1"/>
</dbReference>
<dbReference type="STRING" id="1121001.SAMN02745857_04257"/>
<dbReference type="InterPro" id="IPR050469">
    <property type="entry name" value="Diguanylate_Cyclase"/>
</dbReference>
<evidence type="ECO:0000256" key="3">
    <source>
        <dbReference type="PROSITE-ProRule" id="PRU00339"/>
    </source>
</evidence>
<evidence type="ECO:0000259" key="5">
    <source>
        <dbReference type="PROSITE" id="PS50887"/>
    </source>
</evidence>
<dbReference type="GO" id="GO:0052621">
    <property type="term" value="F:diguanylate cyclase activity"/>
    <property type="evidence" value="ECO:0007669"/>
    <property type="project" value="UniProtKB-EC"/>
</dbReference>
<feature type="repeat" description="TPR" evidence="3">
    <location>
        <begin position="219"/>
        <end position="252"/>
    </location>
</feature>
<comment type="catalytic activity">
    <reaction evidence="2">
        <text>2 GTP = 3',3'-c-di-GMP + 2 diphosphate</text>
        <dbReference type="Rhea" id="RHEA:24898"/>
        <dbReference type="ChEBI" id="CHEBI:33019"/>
        <dbReference type="ChEBI" id="CHEBI:37565"/>
        <dbReference type="ChEBI" id="CHEBI:58805"/>
        <dbReference type="EC" id="2.7.7.65"/>
    </reaction>
</comment>
<keyword evidence="3" id="KW-0802">TPR repeat</keyword>
<dbReference type="PANTHER" id="PTHR45138">
    <property type="entry name" value="REGULATORY COMPONENTS OF SENSORY TRANSDUCTION SYSTEM"/>
    <property type="match status" value="1"/>
</dbReference>
<dbReference type="GO" id="GO:0043709">
    <property type="term" value="P:cell adhesion involved in single-species biofilm formation"/>
    <property type="evidence" value="ECO:0007669"/>
    <property type="project" value="TreeGrafter"/>
</dbReference>
<dbReference type="GO" id="GO:1902201">
    <property type="term" value="P:negative regulation of bacterial-type flagellum-dependent cell motility"/>
    <property type="evidence" value="ECO:0007669"/>
    <property type="project" value="TreeGrafter"/>
</dbReference>
<evidence type="ECO:0000256" key="2">
    <source>
        <dbReference type="ARBA" id="ARBA00034247"/>
    </source>
</evidence>
<dbReference type="Pfam" id="PF13374">
    <property type="entry name" value="TPR_10"/>
    <property type="match status" value="1"/>
</dbReference>
<evidence type="ECO:0000313" key="7">
    <source>
        <dbReference type="Proteomes" id="UP000192761"/>
    </source>
</evidence>
<reference evidence="6 7" key="1">
    <citation type="submission" date="2017-04" db="EMBL/GenBank/DDBJ databases">
        <authorList>
            <person name="Afonso C.L."/>
            <person name="Miller P.J."/>
            <person name="Scott M.A."/>
            <person name="Spackman E."/>
            <person name="Goraichik I."/>
            <person name="Dimitrov K.M."/>
            <person name="Suarez D.L."/>
            <person name="Swayne D.E."/>
        </authorList>
    </citation>
    <scope>NUCLEOTIDE SEQUENCE [LARGE SCALE GENOMIC DNA]</scope>
    <source>
        <strain evidence="6 7">DSM 23236</strain>
    </source>
</reference>
<evidence type="ECO:0000256" key="1">
    <source>
        <dbReference type="ARBA" id="ARBA00012528"/>
    </source>
</evidence>
<dbReference type="Pfam" id="PF00990">
    <property type="entry name" value="GGDEF"/>
    <property type="match status" value="1"/>
</dbReference>
<dbReference type="AlphaFoldDB" id="A0A1W1Y1B5"/>
<protein>
    <recommendedName>
        <fullName evidence="1">diguanylate cyclase</fullName>
        <ecNumber evidence="1">2.7.7.65</ecNumber>
    </recommendedName>
</protein>
<dbReference type="InterPro" id="IPR019734">
    <property type="entry name" value="TPR_rpt"/>
</dbReference>
<feature type="domain" description="GGDEF" evidence="5">
    <location>
        <begin position="416"/>
        <end position="548"/>
    </location>
</feature>
<evidence type="ECO:0000256" key="4">
    <source>
        <dbReference type="SAM" id="Coils"/>
    </source>
</evidence>